<comment type="caution">
    <text evidence="1">The sequence shown here is derived from an EMBL/GenBank/DDBJ whole genome shotgun (WGS) entry which is preliminary data.</text>
</comment>
<accession>A0ACB9EID1</accession>
<dbReference type="EMBL" id="CM042048">
    <property type="protein sequence ID" value="KAI3758338.1"/>
    <property type="molecule type" value="Genomic_DNA"/>
</dbReference>
<sequence length="161" mass="17773">MASGDSNVDGLAGTTEESSYLEALLKKAYGDQGWNYDTLYDLVNRDWAKCKLCGFVSKAGITRLKYHVAGIKGKGVAVCKNASIEDKDVCVALLENPKENKKEKRIREEEMRAEVEIENDVNVGSKRRKANHLGPMDKFSNAINPDGVPLNICQKKSFGCT</sequence>
<evidence type="ECO:0000313" key="1">
    <source>
        <dbReference type="EMBL" id="KAI3758338.1"/>
    </source>
</evidence>
<dbReference type="Proteomes" id="UP001055879">
    <property type="component" value="Linkage Group LG02"/>
</dbReference>
<evidence type="ECO:0000313" key="2">
    <source>
        <dbReference type="Proteomes" id="UP001055879"/>
    </source>
</evidence>
<keyword evidence="2" id="KW-1185">Reference proteome</keyword>
<reference evidence="1 2" key="2">
    <citation type="journal article" date="2022" name="Mol. Ecol. Resour.">
        <title>The genomes of chicory, endive, great burdock and yacon provide insights into Asteraceae paleo-polyploidization history and plant inulin production.</title>
        <authorList>
            <person name="Fan W."/>
            <person name="Wang S."/>
            <person name="Wang H."/>
            <person name="Wang A."/>
            <person name="Jiang F."/>
            <person name="Liu H."/>
            <person name="Zhao H."/>
            <person name="Xu D."/>
            <person name="Zhang Y."/>
        </authorList>
    </citation>
    <scope>NUCLEOTIDE SEQUENCE [LARGE SCALE GENOMIC DNA]</scope>
    <source>
        <strain evidence="2">cv. Niubang</strain>
    </source>
</reference>
<gene>
    <name evidence="1" type="ORF">L6452_05898</name>
</gene>
<organism evidence="1 2">
    <name type="scientific">Arctium lappa</name>
    <name type="common">Greater burdock</name>
    <name type="synonym">Lappa major</name>
    <dbReference type="NCBI Taxonomy" id="4217"/>
    <lineage>
        <taxon>Eukaryota</taxon>
        <taxon>Viridiplantae</taxon>
        <taxon>Streptophyta</taxon>
        <taxon>Embryophyta</taxon>
        <taxon>Tracheophyta</taxon>
        <taxon>Spermatophyta</taxon>
        <taxon>Magnoliopsida</taxon>
        <taxon>eudicotyledons</taxon>
        <taxon>Gunneridae</taxon>
        <taxon>Pentapetalae</taxon>
        <taxon>asterids</taxon>
        <taxon>campanulids</taxon>
        <taxon>Asterales</taxon>
        <taxon>Asteraceae</taxon>
        <taxon>Carduoideae</taxon>
        <taxon>Cardueae</taxon>
        <taxon>Arctiinae</taxon>
        <taxon>Arctium</taxon>
    </lineage>
</organism>
<reference evidence="2" key="1">
    <citation type="journal article" date="2022" name="Mol. Ecol. Resour.">
        <title>The genomes of chicory, endive, great burdock and yacon provide insights into Asteraceae palaeo-polyploidization history and plant inulin production.</title>
        <authorList>
            <person name="Fan W."/>
            <person name="Wang S."/>
            <person name="Wang H."/>
            <person name="Wang A."/>
            <person name="Jiang F."/>
            <person name="Liu H."/>
            <person name="Zhao H."/>
            <person name="Xu D."/>
            <person name="Zhang Y."/>
        </authorList>
    </citation>
    <scope>NUCLEOTIDE SEQUENCE [LARGE SCALE GENOMIC DNA]</scope>
    <source>
        <strain evidence="2">cv. Niubang</strain>
    </source>
</reference>
<proteinExistence type="predicted"/>
<protein>
    <submittedName>
        <fullName evidence="1">Uncharacterized protein</fullName>
    </submittedName>
</protein>
<name>A0ACB9EID1_ARCLA</name>